<feature type="domain" description="Helicase-associated" evidence="1">
    <location>
        <begin position="42"/>
        <end position="118"/>
    </location>
</feature>
<name>A0A485LFM4_9STRA</name>
<feature type="domain" description="Helicase-associated" evidence="1">
    <location>
        <begin position="124"/>
        <end position="195"/>
    </location>
</feature>
<reference evidence="2" key="2">
    <citation type="submission" date="2019-06" db="EMBL/GenBank/DDBJ databases">
        <title>Genomics analysis of Aphanomyces spp. identifies a new class of oomycete effector associated with host adaptation.</title>
        <authorList>
            <person name="Gaulin E."/>
        </authorList>
    </citation>
    <scope>NUCLEOTIDE SEQUENCE</scope>
    <source>
        <strain evidence="2">CBS 578.67</strain>
    </source>
</reference>
<keyword evidence="4" id="KW-1185">Reference proteome</keyword>
<dbReference type="AlphaFoldDB" id="A0A485LFM4"/>
<evidence type="ECO:0000259" key="1">
    <source>
        <dbReference type="Pfam" id="PF03457"/>
    </source>
</evidence>
<dbReference type="EMBL" id="VJMH01006900">
    <property type="protein sequence ID" value="KAF0687554.1"/>
    <property type="molecule type" value="Genomic_DNA"/>
</dbReference>
<dbReference type="Proteomes" id="UP000332933">
    <property type="component" value="Unassembled WGS sequence"/>
</dbReference>
<evidence type="ECO:0000313" key="2">
    <source>
        <dbReference type="EMBL" id="KAF0687554.1"/>
    </source>
</evidence>
<evidence type="ECO:0000313" key="4">
    <source>
        <dbReference type="Proteomes" id="UP000332933"/>
    </source>
</evidence>
<gene>
    <name evidence="3" type="primary">Aste57867_20673</name>
    <name evidence="2" type="ORF">As57867_020605</name>
    <name evidence="3" type="ORF">ASTE57867_20673</name>
</gene>
<proteinExistence type="predicted"/>
<accession>A0A485LFM4</accession>
<evidence type="ECO:0000313" key="3">
    <source>
        <dbReference type="EMBL" id="VFT97353.1"/>
    </source>
</evidence>
<dbReference type="OrthoDB" id="66498at2759"/>
<dbReference type="Gene3D" id="6.10.140.530">
    <property type="match status" value="1"/>
</dbReference>
<reference evidence="3 4" key="1">
    <citation type="submission" date="2019-03" db="EMBL/GenBank/DDBJ databases">
        <authorList>
            <person name="Gaulin E."/>
            <person name="Dumas B."/>
        </authorList>
    </citation>
    <scope>NUCLEOTIDE SEQUENCE [LARGE SCALE GENOMIC DNA]</scope>
    <source>
        <strain evidence="3">CBS 568.67</strain>
    </source>
</reference>
<dbReference type="InterPro" id="IPR005114">
    <property type="entry name" value="Helicase_assoc"/>
</dbReference>
<dbReference type="Pfam" id="PF03457">
    <property type="entry name" value="HA"/>
    <property type="match status" value="2"/>
</dbReference>
<dbReference type="PANTHER" id="PTHR37066">
    <property type="entry name" value="HELICASE-ASSOCIATED"/>
    <property type="match status" value="1"/>
</dbReference>
<dbReference type="PANTHER" id="PTHR37066:SF1">
    <property type="entry name" value="LNS2_PITP DOMAIN-CONTAINING PROTEIN"/>
    <property type="match status" value="1"/>
</dbReference>
<sequence>MWVVLRRAAPASVSLALGPEWMKALPCAGAYRFSTRAPHRKVSWDTTIMALRRFKDLHGHLQVPQTFRIHDGEQINDQAWPVDTWGLNLGVLVNRLRAAIKKKTLSSEQTAQLSALGFEPVSRLTWADKLSALRIFYDLHGHMNVPIAFTISVDDDGTWPASLDGVHLGRVVNSLRTRRESLPPSQQRALDDLGFVWSSWDLSWTQRIRALSTYRLLHGDLHLIPRDFVVPADDPRWPRETHGMHLYMVVANMRKRAHRLTFAQLETLTNMDFPWDKVEFAFETRADAWHVYATSFGTKDVPASFVVPSRDERWPRHMWGLPLGRVVRSMIDKPSNLTIHQLTYLHGLGLLPQSRIGVIG</sequence>
<organism evidence="3 4">
    <name type="scientific">Aphanomyces stellatus</name>
    <dbReference type="NCBI Taxonomy" id="120398"/>
    <lineage>
        <taxon>Eukaryota</taxon>
        <taxon>Sar</taxon>
        <taxon>Stramenopiles</taxon>
        <taxon>Oomycota</taxon>
        <taxon>Saprolegniomycetes</taxon>
        <taxon>Saprolegniales</taxon>
        <taxon>Verrucalvaceae</taxon>
        <taxon>Aphanomyces</taxon>
    </lineage>
</organism>
<dbReference type="EMBL" id="CAADRA010006926">
    <property type="protein sequence ID" value="VFT97353.1"/>
    <property type="molecule type" value="Genomic_DNA"/>
</dbReference>
<protein>
    <submittedName>
        <fullName evidence="3">Aste57867_20673 protein</fullName>
    </submittedName>
</protein>